<sequence>MYLLMLLSWFYDEDKNMKSILMPCLEHLVHLHHYVSLFPSIYVNSL</sequence>
<accession>A0A0A9HRT5</accession>
<organism evidence="1">
    <name type="scientific">Arundo donax</name>
    <name type="common">Giant reed</name>
    <name type="synonym">Donax arundinaceus</name>
    <dbReference type="NCBI Taxonomy" id="35708"/>
    <lineage>
        <taxon>Eukaryota</taxon>
        <taxon>Viridiplantae</taxon>
        <taxon>Streptophyta</taxon>
        <taxon>Embryophyta</taxon>
        <taxon>Tracheophyta</taxon>
        <taxon>Spermatophyta</taxon>
        <taxon>Magnoliopsida</taxon>
        <taxon>Liliopsida</taxon>
        <taxon>Poales</taxon>
        <taxon>Poaceae</taxon>
        <taxon>PACMAD clade</taxon>
        <taxon>Arundinoideae</taxon>
        <taxon>Arundineae</taxon>
        <taxon>Arundo</taxon>
    </lineage>
</organism>
<proteinExistence type="predicted"/>
<reference evidence="1" key="1">
    <citation type="submission" date="2014-09" db="EMBL/GenBank/DDBJ databases">
        <authorList>
            <person name="Magalhaes I.L.F."/>
            <person name="Oliveira U."/>
            <person name="Santos F.R."/>
            <person name="Vidigal T.H.D.A."/>
            <person name="Brescovit A.D."/>
            <person name="Santos A.J."/>
        </authorList>
    </citation>
    <scope>NUCLEOTIDE SEQUENCE</scope>
    <source>
        <tissue evidence="1">Shoot tissue taken approximately 20 cm above the soil surface</tissue>
    </source>
</reference>
<dbReference type="AlphaFoldDB" id="A0A0A9HRT5"/>
<evidence type="ECO:0000313" key="1">
    <source>
        <dbReference type="EMBL" id="JAE38539.1"/>
    </source>
</evidence>
<reference evidence="1" key="2">
    <citation type="journal article" date="2015" name="Data Brief">
        <title>Shoot transcriptome of the giant reed, Arundo donax.</title>
        <authorList>
            <person name="Barrero R.A."/>
            <person name="Guerrero F.D."/>
            <person name="Moolhuijzen P."/>
            <person name="Goolsby J.A."/>
            <person name="Tidwell J."/>
            <person name="Bellgard S.E."/>
            <person name="Bellgard M.I."/>
        </authorList>
    </citation>
    <scope>NUCLEOTIDE SEQUENCE</scope>
    <source>
        <tissue evidence="1">Shoot tissue taken approximately 20 cm above the soil surface</tissue>
    </source>
</reference>
<protein>
    <submittedName>
        <fullName evidence="1">Uncharacterized protein</fullName>
    </submittedName>
</protein>
<dbReference type="EMBL" id="GBRH01159357">
    <property type="protein sequence ID" value="JAE38539.1"/>
    <property type="molecule type" value="Transcribed_RNA"/>
</dbReference>
<name>A0A0A9HRT5_ARUDO</name>